<name>A0A0A1TRM7_9HYPO</name>
<evidence type="ECO:0000313" key="2">
    <source>
        <dbReference type="Proteomes" id="UP000039046"/>
    </source>
</evidence>
<gene>
    <name evidence="1" type="ORF">VHEMI10137</name>
</gene>
<protein>
    <submittedName>
        <fullName evidence="1">Uncharacterized protein</fullName>
    </submittedName>
</protein>
<accession>A0A0A1TRM7</accession>
<dbReference type="Gene3D" id="3.30.559.10">
    <property type="entry name" value="Chloramphenicol acetyltransferase-like domain"/>
    <property type="match status" value="1"/>
</dbReference>
<organism evidence="1 2">
    <name type="scientific">[Torrubiella] hemipterigena</name>
    <dbReference type="NCBI Taxonomy" id="1531966"/>
    <lineage>
        <taxon>Eukaryota</taxon>
        <taxon>Fungi</taxon>
        <taxon>Dikarya</taxon>
        <taxon>Ascomycota</taxon>
        <taxon>Pezizomycotina</taxon>
        <taxon>Sordariomycetes</taxon>
        <taxon>Hypocreomycetidae</taxon>
        <taxon>Hypocreales</taxon>
        <taxon>Clavicipitaceae</taxon>
        <taxon>Clavicipitaceae incertae sedis</taxon>
        <taxon>'Torrubiella' clade</taxon>
    </lineage>
</organism>
<dbReference type="InterPro" id="IPR023213">
    <property type="entry name" value="CAT-like_dom_sf"/>
</dbReference>
<keyword evidence="2" id="KW-1185">Reference proteome</keyword>
<sequence>MSIEQDKTAAQAQPTSQLTTYKVAPQLPTALSGHRSVSIPATDLNFYPHFPLHCGVLKRDADGFYSARLANRPVELIIGTSDHPGPFAQDWVGEEHPDYQFSLGRVDVGENEPLFQVKVTTYSKTGQTSIFVSQSYLLGDGFNVGQFMRTWSDFYQQKTMAEHATFEKKLRLARPKFNVRGDFSPALTPISHMTVDFDPEFLVERHNSLLRDTVRVDIDIPGDFIKQIHERVKQTSPVRALQQHITIRNRPMRFNDQLVTIPSSSQGNLYIVRTTPLETATERQTPATHAQELFEGRRALKSPELLGQAYMLYNSFYEESIRTNRMFVECGFDDIIGLNWIPSFRLCEPDFGYHHQGGMIEWESLINFIQAWQANAVIQQDGEF</sequence>
<dbReference type="EMBL" id="CDHN01000007">
    <property type="protein sequence ID" value="CEJ94618.1"/>
    <property type="molecule type" value="Genomic_DNA"/>
</dbReference>
<evidence type="ECO:0000313" key="1">
    <source>
        <dbReference type="EMBL" id="CEJ94618.1"/>
    </source>
</evidence>
<dbReference type="Proteomes" id="UP000039046">
    <property type="component" value="Unassembled WGS sequence"/>
</dbReference>
<proteinExistence type="predicted"/>
<dbReference type="HOGENOM" id="CLU_048752_0_0_1"/>
<dbReference type="AlphaFoldDB" id="A0A0A1TRM7"/>
<dbReference type="OrthoDB" id="1862401at2759"/>
<reference evidence="1 2" key="1">
    <citation type="journal article" date="2015" name="Genome Announc.">
        <title>Draft Genome Sequence and Gene Annotation of the Entomopathogenic Fungus Verticillium hemipterigenum.</title>
        <authorList>
            <person name="Horn F."/>
            <person name="Habel A."/>
            <person name="Scharf D.H."/>
            <person name="Dworschak J."/>
            <person name="Brakhage A.A."/>
            <person name="Guthke R."/>
            <person name="Hertweck C."/>
            <person name="Linde J."/>
        </authorList>
    </citation>
    <scope>NUCLEOTIDE SEQUENCE [LARGE SCALE GENOMIC DNA]</scope>
</reference>